<dbReference type="SUPFAM" id="SSF55729">
    <property type="entry name" value="Acyl-CoA N-acyltransferases (Nat)"/>
    <property type="match status" value="1"/>
</dbReference>
<dbReference type="Gene3D" id="3.30.1490.20">
    <property type="entry name" value="ATP-grasp fold, A domain"/>
    <property type="match status" value="1"/>
</dbReference>
<dbReference type="Gene3D" id="3.40.630.30">
    <property type="match status" value="1"/>
</dbReference>
<dbReference type="InterPro" id="IPR016181">
    <property type="entry name" value="Acyl_CoA_acyltransferase"/>
</dbReference>
<feature type="domain" description="ATP-grasp" evidence="2">
    <location>
        <begin position="470"/>
        <end position="507"/>
    </location>
</feature>
<dbReference type="Proteomes" id="UP001146067">
    <property type="component" value="Unassembled WGS sequence"/>
</dbReference>
<dbReference type="AlphaFoldDB" id="A0A9X3SS75"/>
<dbReference type="SUPFAM" id="SSF52210">
    <property type="entry name" value="Succinyl-CoA synthetase domains"/>
    <property type="match status" value="1"/>
</dbReference>
<sequence>MNVRPPPAVDALDADGGIVRLRPIAPDDLEALITRHERCAASDLRYRFFGSGRGALAIEAGRLISLNETGEGAALPVEDEGRLLGAASFAPVPDHPDRAEFGVLVVPDHQHRGLGTLMLEHLASAAAAAWIRELSGQVLAVNLQMLRLAKRLVPGIATPYQGGVADLVVETDFDETLAEEVAERERASERISLRPLLDPASVAVVGASRSGKGIGARILRSIVDGGFTGPVYPIHPEASGRRTWSSLAEAPKPVDLVVVAVPAPAVAEVLREAGAAWVRGAVVISSGFAENAGGVGVVAADAAQAAGLEVQALSEHARRHIAQGVSREAATDNPVDLGAAAGREAFGEALAFLGASREVDAKLAVVAATGASDVEANLTAIARALDALPGLPAVVVLDASTDLGARRIPVFDFPETAVAALGRAAAYARWSTSPLGKRPQLQGIDRHRAHGIVERLLEDGNEWQTVAEAAAILKCYGIPLALTATVSSKSRAVAAARDLGYPVAVKADAPGLVHKSEAGAVRLDLRSPREVRAAFKQVAAIAKGDKRAAVVLQPMLETELELTAGIVHDPRFGSLVPEIAELDLNPLSNVNLRLARIGDEPDPIARRLR</sequence>
<dbReference type="PROSITE" id="PS50975">
    <property type="entry name" value="ATP_GRASP"/>
    <property type="match status" value="1"/>
</dbReference>
<keyword evidence="1" id="KW-0067">ATP-binding</keyword>
<dbReference type="InterPro" id="IPR016102">
    <property type="entry name" value="Succinyl-CoA_synth-like"/>
</dbReference>
<comment type="caution">
    <text evidence="4">The sequence shown here is derived from an EMBL/GenBank/DDBJ whole genome shotgun (WGS) entry which is preliminary data.</text>
</comment>
<dbReference type="Pfam" id="PF13549">
    <property type="entry name" value="ATP-grasp_5"/>
    <property type="match status" value="1"/>
</dbReference>
<keyword evidence="5" id="KW-1185">Reference proteome</keyword>
<dbReference type="SUPFAM" id="SSF56059">
    <property type="entry name" value="Glutathione synthetase ATP-binding domain-like"/>
    <property type="match status" value="1"/>
</dbReference>
<dbReference type="Gene3D" id="3.40.50.720">
    <property type="entry name" value="NAD(P)-binding Rossmann-like Domain"/>
    <property type="match status" value="1"/>
</dbReference>
<proteinExistence type="predicted"/>
<dbReference type="SUPFAM" id="SSF51735">
    <property type="entry name" value="NAD(P)-binding Rossmann-fold domains"/>
    <property type="match status" value="1"/>
</dbReference>
<dbReference type="GO" id="GO:0016747">
    <property type="term" value="F:acyltransferase activity, transferring groups other than amino-acyl groups"/>
    <property type="evidence" value="ECO:0007669"/>
    <property type="project" value="InterPro"/>
</dbReference>
<dbReference type="PANTHER" id="PTHR42793:SF1">
    <property type="entry name" value="PEPTIDYL-LYSINE N-ACETYLTRANSFERASE PATZ"/>
    <property type="match status" value="1"/>
</dbReference>
<evidence type="ECO:0000259" key="2">
    <source>
        <dbReference type="PROSITE" id="PS50975"/>
    </source>
</evidence>
<organism evidence="4 5">
    <name type="scientific">Glycomyces luteolus</name>
    <dbReference type="NCBI Taxonomy" id="2670330"/>
    <lineage>
        <taxon>Bacteria</taxon>
        <taxon>Bacillati</taxon>
        <taxon>Actinomycetota</taxon>
        <taxon>Actinomycetes</taxon>
        <taxon>Glycomycetales</taxon>
        <taxon>Glycomycetaceae</taxon>
        <taxon>Glycomyces</taxon>
    </lineage>
</organism>
<dbReference type="EMBL" id="JAPZVP010000011">
    <property type="protein sequence ID" value="MDA1360899.1"/>
    <property type="molecule type" value="Genomic_DNA"/>
</dbReference>
<dbReference type="InterPro" id="IPR000182">
    <property type="entry name" value="GNAT_dom"/>
</dbReference>
<feature type="domain" description="N-acetyltransferase" evidence="3">
    <location>
        <begin position="19"/>
        <end position="174"/>
    </location>
</feature>
<dbReference type="InterPro" id="IPR013815">
    <property type="entry name" value="ATP_grasp_subdomain_1"/>
</dbReference>
<dbReference type="EC" id="2.3.1.-" evidence="4"/>
<keyword evidence="4" id="KW-0012">Acyltransferase</keyword>
<name>A0A9X3SS75_9ACTN</name>
<dbReference type="SMART" id="SM00881">
    <property type="entry name" value="CoA_binding"/>
    <property type="match status" value="1"/>
</dbReference>
<dbReference type="InterPro" id="IPR003781">
    <property type="entry name" value="CoA-bd"/>
</dbReference>
<dbReference type="RefSeq" id="WP_270110859.1">
    <property type="nucleotide sequence ID" value="NZ_JAPZVP010000011.1"/>
</dbReference>
<reference evidence="4" key="1">
    <citation type="submission" date="2022-12" db="EMBL/GenBank/DDBJ databases">
        <title>Gycomyces niveus sp.nov.,a novel actinomycete isolated from soil in Shouguan.</title>
        <authorList>
            <person name="Yang X."/>
        </authorList>
    </citation>
    <scope>NUCLEOTIDE SEQUENCE</scope>
    <source>
        <strain evidence="4">NEAU-A15</strain>
    </source>
</reference>
<dbReference type="InterPro" id="IPR036291">
    <property type="entry name" value="NAD(P)-bd_dom_sf"/>
</dbReference>
<keyword evidence="1" id="KW-0547">Nucleotide-binding</keyword>
<evidence type="ECO:0000256" key="1">
    <source>
        <dbReference type="PROSITE-ProRule" id="PRU00409"/>
    </source>
</evidence>
<dbReference type="GO" id="GO:0046872">
    <property type="term" value="F:metal ion binding"/>
    <property type="evidence" value="ECO:0007669"/>
    <property type="project" value="InterPro"/>
</dbReference>
<dbReference type="PROSITE" id="PS51186">
    <property type="entry name" value="GNAT"/>
    <property type="match status" value="1"/>
</dbReference>
<evidence type="ECO:0000313" key="4">
    <source>
        <dbReference type="EMBL" id="MDA1360899.1"/>
    </source>
</evidence>
<dbReference type="GO" id="GO:0005524">
    <property type="term" value="F:ATP binding"/>
    <property type="evidence" value="ECO:0007669"/>
    <property type="project" value="UniProtKB-UniRule"/>
</dbReference>
<dbReference type="CDD" id="cd04301">
    <property type="entry name" value="NAT_SF"/>
    <property type="match status" value="1"/>
</dbReference>
<protein>
    <submittedName>
        <fullName evidence="4">GNAT family N-acetyltransferase</fullName>
        <ecNumber evidence="4">2.3.1.-</ecNumber>
    </submittedName>
</protein>
<dbReference type="InterPro" id="IPR011761">
    <property type="entry name" value="ATP-grasp"/>
</dbReference>
<dbReference type="Pfam" id="PF13380">
    <property type="entry name" value="CoA_binding_2"/>
    <property type="match status" value="1"/>
</dbReference>
<dbReference type="Pfam" id="PF00583">
    <property type="entry name" value="Acetyltransf_1"/>
    <property type="match status" value="1"/>
</dbReference>
<keyword evidence="4" id="KW-0808">Transferase</keyword>
<evidence type="ECO:0000259" key="3">
    <source>
        <dbReference type="PROSITE" id="PS51186"/>
    </source>
</evidence>
<gene>
    <name evidence="4" type="ORF">O1R50_14810</name>
</gene>
<accession>A0A9X3SS75</accession>
<evidence type="ECO:0000313" key="5">
    <source>
        <dbReference type="Proteomes" id="UP001146067"/>
    </source>
</evidence>
<dbReference type="PANTHER" id="PTHR42793">
    <property type="entry name" value="COA BINDING DOMAIN CONTAINING PROTEIN"/>
    <property type="match status" value="1"/>
</dbReference>